<evidence type="ECO:0000256" key="1">
    <source>
        <dbReference type="ARBA" id="ARBA00004651"/>
    </source>
</evidence>
<keyword evidence="9" id="KW-1185">Reference proteome</keyword>
<evidence type="ECO:0000256" key="3">
    <source>
        <dbReference type="ARBA" id="ARBA00022692"/>
    </source>
</evidence>
<evidence type="ECO:0000259" key="7">
    <source>
        <dbReference type="PROSITE" id="PS50850"/>
    </source>
</evidence>
<evidence type="ECO:0000313" key="8">
    <source>
        <dbReference type="EMBL" id="ORJ21700.1"/>
    </source>
</evidence>
<feature type="transmembrane region" description="Helical" evidence="6">
    <location>
        <begin position="12"/>
        <end position="35"/>
    </location>
</feature>
<organism evidence="8 9">
    <name type="scientific">Rouxiella silvae</name>
    <dbReference type="NCBI Taxonomy" id="1646373"/>
    <lineage>
        <taxon>Bacteria</taxon>
        <taxon>Pseudomonadati</taxon>
        <taxon>Pseudomonadota</taxon>
        <taxon>Gammaproteobacteria</taxon>
        <taxon>Enterobacterales</taxon>
        <taxon>Yersiniaceae</taxon>
        <taxon>Rouxiella</taxon>
    </lineage>
</organism>
<dbReference type="PANTHER" id="PTHR43124">
    <property type="entry name" value="PURINE EFFLUX PUMP PBUE"/>
    <property type="match status" value="1"/>
</dbReference>
<dbReference type="PANTHER" id="PTHR43124:SF3">
    <property type="entry name" value="CHLORAMPHENICOL EFFLUX PUMP RV0191"/>
    <property type="match status" value="1"/>
</dbReference>
<feature type="transmembrane region" description="Helical" evidence="6">
    <location>
        <begin position="254"/>
        <end position="270"/>
    </location>
</feature>
<feature type="transmembrane region" description="Helical" evidence="6">
    <location>
        <begin position="47"/>
        <end position="66"/>
    </location>
</feature>
<evidence type="ECO:0000313" key="9">
    <source>
        <dbReference type="Proteomes" id="UP000192722"/>
    </source>
</evidence>
<dbReference type="InterPro" id="IPR011701">
    <property type="entry name" value="MFS"/>
</dbReference>
<feature type="transmembrane region" description="Helical" evidence="6">
    <location>
        <begin position="306"/>
        <end position="330"/>
    </location>
</feature>
<feature type="transmembrane region" description="Helical" evidence="6">
    <location>
        <begin position="136"/>
        <end position="156"/>
    </location>
</feature>
<keyword evidence="3 6" id="KW-0812">Transmembrane</keyword>
<feature type="transmembrane region" description="Helical" evidence="6">
    <location>
        <begin position="103"/>
        <end position="124"/>
    </location>
</feature>
<evidence type="ECO:0000256" key="4">
    <source>
        <dbReference type="ARBA" id="ARBA00022989"/>
    </source>
</evidence>
<keyword evidence="4 6" id="KW-1133">Transmembrane helix</keyword>
<dbReference type="InterPro" id="IPR036259">
    <property type="entry name" value="MFS_trans_sf"/>
</dbReference>
<dbReference type="RefSeq" id="WP_084982857.1">
    <property type="nucleotide sequence ID" value="NZ_CBCSCF010000003.1"/>
</dbReference>
<dbReference type="InterPro" id="IPR020846">
    <property type="entry name" value="MFS_dom"/>
</dbReference>
<dbReference type="PROSITE" id="PS50850">
    <property type="entry name" value="MFS"/>
    <property type="match status" value="1"/>
</dbReference>
<evidence type="ECO:0000256" key="6">
    <source>
        <dbReference type="SAM" id="Phobius"/>
    </source>
</evidence>
<name>A0ABX3U2U2_9GAMM</name>
<comment type="subcellular location">
    <subcellularLocation>
        <location evidence="1">Cell membrane</location>
        <topology evidence="1">Multi-pass membrane protein</topology>
    </subcellularLocation>
</comment>
<feature type="transmembrane region" description="Helical" evidence="6">
    <location>
        <begin position="342"/>
        <end position="363"/>
    </location>
</feature>
<proteinExistence type="predicted"/>
<feature type="domain" description="Major facilitator superfamily (MFS) profile" evidence="7">
    <location>
        <begin position="12"/>
        <end position="398"/>
    </location>
</feature>
<evidence type="ECO:0000256" key="5">
    <source>
        <dbReference type="ARBA" id="ARBA00023136"/>
    </source>
</evidence>
<dbReference type="Proteomes" id="UP000192722">
    <property type="component" value="Unassembled WGS sequence"/>
</dbReference>
<dbReference type="InterPro" id="IPR050189">
    <property type="entry name" value="MFS_Efflux_Transporters"/>
</dbReference>
<dbReference type="CDD" id="cd17324">
    <property type="entry name" value="MFS_NepI_like"/>
    <property type="match status" value="1"/>
</dbReference>
<evidence type="ECO:0000256" key="2">
    <source>
        <dbReference type="ARBA" id="ARBA00022475"/>
    </source>
</evidence>
<comment type="caution">
    <text evidence="8">The sequence shown here is derived from an EMBL/GenBank/DDBJ whole genome shotgun (WGS) entry which is preliminary data.</text>
</comment>
<protein>
    <submittedName>
        <fullName evidence="8">MFS transporter</fullName>
    </submittedName>
</protein>
<dbReference type="SUPFAM" id="SSF103473">
    <property type="entry name" value="MFS general substrate transporter"/>
    <property type="match status" value="1"/>
</dbReference>
<dbReference type="EMBL" id="MRWD01000016">
    <property type="protein sequence ID" value="ORJ21700.1"/>
    <property type="molecule type" value="Genomic_DNA"/>
</dbReference>
<feature type="transmembrane region" description="Helical" evidence="6">
    <location>
        <begin position="375"/>
        <end position="394"/>
    </location>
</feature>
<reference evidence="8 9" key="1">
    <citation type="journal article" date="2017" name="Int. J. Syst. Evol. Microbiol.">
        <title>Rouxiella badensis sp. nov. and Rouxiella silvae sp. nov. isolated from peat bog soil in Germany and emendation of the genus description.</title>
        <authorList>
            <person name="Le Fleche-Mateos A."/>
            <person name="Kugler J.H."/>
            <person name="Hansen S.H."/>
            <person name="Syldatk C."/>
            <person name="Hausmann R."/>
            <person name="Lomprez F."/>
            <person name="Vandenbogaert M."/>
            <person name="Manuguerra J.C."/>
            <person name="Grimont P.A."/>
        </authorList>
    </citation>
    <scope>NUCLEOTIDE SEQUENCE [LARGE SCALE GENOMIC DNA]</scope>
    <source>
        <strain evidence="8 9">213</strain>
    </source>
</reference>
<dbReference type="Gene3D" id="1.20.1250.20">
    <property type="entry name" value="MFS general substrate transporter like domains"/>
    <property type="match status" value="1"/>
</dbReference>
<accession>A0ABX3U2U2</accession>
<feature type="transmembrane region" description="Helical" evidence="6">
    <location>
        <begin position="162"/>
        <end position="186"/>
    </location>
</feature>
<keyword evidence="2" id="KW-1003">Cell membrane</keyword>
<feature type="transmembrane region" description="Helical" evidence="6">
    <location>
        <begin position="214"/>
        <end position="234"/>
    </location>
</feature>
<dbReference type="Pfam" id="PF07690">
    <property type="entry name" value="MFS_1"/>
    <property type="match status" value="1"/>
</dbReference>
<keyword evidence="5 6" id="KW-0472">Membrane</keyword>
<sequence>MSNNLTTLARKSIFLAALIQLVNAVDFMIIMPLGPDLARELAISPTYIGYLGGSYTLAAALSSLLAAKFIDNFDRKHVTIVALLGLTLSTLFCGYAWNMESLFIARLFAGLFAGPATSIALAIVTDQVPAAQRGRAMAIVMGAFSVAAIAGVPFGLKMALWFSWSAPFLVVSLCGVLTLLAVWVLLPNMIHHLEVKSLKPQACVSLLNLLRNPLVIYGFMTMGLAIFSTFLIVPNLASWLQYNLFVPRELMSEYYVVGGIASLVVLQFGGRLIDKLGVLKVTMVLSMMVLFLLWDGFLHSPWLPPLAIFTMFMAFTATRTIAAASVNTLIPQPRERAAFMSLQSVCQHTFSGLAAVMSSVILVDTCGHLENLTQLAGLSMALTVIQPLFLYLLLKKIRSPATLSVEIVS</sequence>
<gene>
    <name evidence="8" type="ORF">BS639_08675</name>
</gene>
<feature type="transmembrane region" description="Helical" evidence="6">
    <location>
        <begin position="78"/>
        <end position="97"/>
    </location>
</feature>
<feature type="transmembrane region" description="Helical" evidence="6">
    <location>
        <begin position="277"/>
        <end position="294"/>
    </location>
</feature>